<dbReference type="SMART" id="SM00450">
    <property type="entry name" value="RHOD"/>
    <property type="match status" value="1"/>
</dbReference>
<dbReference type="Gene3D" id="3.40.250.10">
    <property type="entry name" value="Rhodanese-like domain"/>
    <property type="match status" value="1"/>
</dbReference>
<dbReference type="NCBIfam" id="NF006444">
    <property type="entry name" value="PRK08762.1"/>
    <property type="match status" value="1"/>
</dbReference>
<reference evidence="2 3" key="1">
    <citation type="submission" date="2021-09" db="EMBL/GenBank/DDBJ databases">
        <title>Lysobacter sp. 13A isolated from the river sediment.</title>
        <authorList>
            <person name="Liu H."/>
            <person name="Li S."/>
            <person name="Mao S."/>
        </authorList>
    </citation>
    <scope>NUCLEOTIDE SEQUENCE [LARGE SCALE GENOMIC DNA]</scope>
    <source>
        <strain evidence="2 3">13A</strain>
    </source>
</reference>
<feature type="domain" description="Rhodanese" evidence="1">
    <location>
        <begin position="22"/>
        <end position="112"/>
    </location>
</feature>
<organism evidence="2 3">
    <name type="scientific">Novilysobacter selenitireducens</name>
    <dbReference type="NCBI Taxonomy" id="2872639"/>
    <lineage>
        <taxon>Bacteria</taxon>
        <taxon>Pseudomonadati</taxon>
        <taxon>Pseudomonadota</taxon>
        <taxon>Gammaproteobacteria</taxon>
        <taxon>Lysobacterales</taxon>
        <taxon>Lysobacteraceae</taxon>
        <taxon>Novilysobacter</taxon>
    </lineage>
</organism>
<dbReference type="Pfam" id="PF00581">
    <property type="entry name" value="Rhodanese"/>
    <property type="match status" value="1"/>
</dbReference>
<accession>A0ABS7T5J2</accession>
<evidence type="ECO:0000313" key="3">
    <source>
        <dbReference type="Proteomes" id="UP001430954"/>
    </source>
</evidence>
<comment type="caution">
    <text evidence="2">The sequence shown here is derived from an EMBL/GenBank/DDBJ whole genome shotgun (WGS) entry which is preliminary data.</text>
</comment>
<keyword evidence="2" id="KW-0548">Nucleotidyltransferase</keyword>
<dbReference type="InterPro" id="IPR036873">
    <property type="entry name" value="Rhodanese-like_dom_sf"/>
</dbReference>
<dbReference type="InterPro" id="IPR000594">
    <property type="entry name" value="ThiF_NAD_FAD-bd"/>
</dbReference>
<evidence type="ECO:0000313" key="2">
    <source>
        <dbReference type="EMBL" id="MBZ4039146.1"/>
    </source>
</evidence>
<protein>
    <submittedName>
        <fullName evidence="2">Molybdopterin-synthase adenylyltransferase MoeB</fullName>
    </submittedName>
</protein>
<proteinExistence type="predicted"/>
<dbReference type="PROSITE" id="PS50206">
    <property type="entry name" value="RHODANESE_3"/>
    <property type="match status" value="1"/>
</dbReference>
<dbReference type="InterPro" id="IPR001763">
    <property type="entry name" value="Rhodanese-like_dom"/>
</dbReference>
<keyword evidence="2" id="KW-0808">Transferase</keyword>
<dbReference type="PANTHER" id="PTHR10953">
    <property type="entry name" value="UBIQUITIN-ACTIVATING ENZYME E1"/>
    <property type="match status" value="1"/>
</dbReference>
<sequence length="382" mass="40598">MDFPTPPGAIERISPTEARQRQARGVLLIDVREHHERMLGFAAGAAGVARGDLEANPAAAVPRQSTPVMLICQVGGRSLKAAEALASAGYTDVATVEGGTERWMAEGLPVERPEGEGDFYERYSRHLRLPEVGEAGQRRLRAARVAMVGAGGLGSPAAYYLAAAGIGTIVLADDDVVDRSNLQRQILHSDARVGMPKVESARIALAALNPTVGIEPFGERIGSDNVERLIADADVVIDGADNFPARYLLNDACVKLGKPLVYGAVHRFEGQVSVFDAGRHRGDAPCYRCLFPEPPPPEAAPNCAEAGVLGVLPGVIGLLQATEAIKLILGLGEPLRGRLLHFDALAMRFRETRLGADPQCPVCTPGTPFPGYIDYARFCAGP</sequence>
<evidence type="ECO:0000259" key="1">
    <source>
        <dbReference type="PROSITE" id="PS50206"/>
    </source>
</evidence>
<dbReference type="CDD" id="cd00158">
    <property type="entry name" value="RHOD"/>
    <property type="match status" value="1"/>
</dbReference>
<dbReference type="Pfam" id="PF00899">
    <property type="entry name" value="ThiF"/>
    <property type="match status" value="1"/>
</dbReference>
<dbReference type="EMBL" id="JAINZW010000002">
    <property type="protein sequence ID" value="MBZ4039146.1"/>
    <property type="molecule type" value="Genomic_DNA"/>
</dbReference>
<gene>
    <name evidence="2" type="primary">moeB</name>
    <name evidence="2" type="ORF">K6753_06325</name>
</gene>
<keyword evidence="3" id="KW-1185">Reference proteome</keyword>
<dbReference type="Proteomes" id="UP001430954">
    <property type="component" value="Unassembled WGS sequence"/>
</dbReference>
<dbReference type="InterPro" id="IPR035985">
    <property type="entry name" value="Ubiquitin-activating_enz"/>
</dbReference>
<dbReference type="Gene3D" id="3.40.50.720">
    <property type="entry name" value="NAD(P)-binding Rossmann-like Domain"/>
    <property type="match status" value="1"/>
</dbReference>
<dbReference type="SUPFAM" id="SSF69572">
    <property type="entry name" value="Activating enzymes of the ubiquitin-like proteins"/>
    <property type="match status" value="1"/>
</dbReference>
<dbReference type="NCBIfam" id="NF004281">
    <property type="entry name" value="PRK05690.1"/>
    <property type="match status" value="1"/>
</dbReference>
<dbReference type="RefSeq" id="WP_223675433.1">
    <property type="nucleotide sequence ID" value="NZ_JAINZW010000002.1"/>
</dbReference>
<dbReference type="CDD" id="cd00757">
    <property type="entry name" value="ThiF_MoeB_HesA_family"/>
    <property type="match status" value="1"/>
</dbReference>
<name>A0ABS7T5J2_9GAMM</name>
<dbReference type="InterPro" id="IPR045886">
    <property type="entry name" value="ThiF/MoeB/HesA"/>
</dbReference>
<dbReference type="GO" id="GO:0016779">
    <property type="term" value="F:nucleotidyltransferase activity"/>
    <property type="evidence" value="ECO:0007669"/>
    <property type="project" value="UniProtKB-KW"/>
</dbReference>
<dbReference type="SUPFAM" id="SSF52821">
    <property type="entry name" value="Rhodanese/Cell cycle control phosphatase"/>
    <property type="match status" value="1"/>
</dbReference>
<dbReference type="PANTHER" id="PTHR10953:SF102">
    <property type="entry name" value="ADENYLYLTRANSFERASE AND SULFURTRANSFERASE MOCS3"/>
    <property type="match status" value="1"/>
</dbReference>